<dbReference type="RefSeq" id="WP_320379166.1">
    <property type="nucleotide sequence ID" value="NZ_JAWDIQ010000001.1"/>
</dbReference>
<evidence type="ECO:0000313" key="3">
    <source>
        <dbReference type="Proteomes" id="UP001275315"/>
    </source>
</evidence>
<dbReference type="Pfam" id="PF15980">
    <property type="entry name" value="ComGF"/>
    <property type="match status" value="1"/>
</dbReference>
<dbReference type="EMBL" id="JAWDIQ010000001">
    <property type="protein sequence ID" value="MDY0408432.1"/>
    <property type="molecule type" value="Genomic_DNA"/>
</dbReference>
<evidence type="ECO:0000313" key="2">
    <source>
        <dbReference type="EMBL" id="MDY0408432.1"/>
    </source>
</evidence>
<organism evidence="2 3">
    <name type="scientific">Paracerasibacillus soli</name>
    <dbReference type="NCBI Taxonomy" id="480284"/>
    <lineage>
        <taxon>Bacteria</taxon>
        <taxon>Bacillati</taxon>
        <taxon>Bacillota</taxon>
        <taxon>Bacilli</taxon>
        <taxon>Bacillales</taxon>
        <taxon>Bacillaceae</taxon>
        <taxon>Paracerasibacillus</taxon>
    </lineage>
</organism>
<accession>A0ABU5CRJ7</accession>
<gene>
    <name evidence="2" type="ORF">RWD45_07500</name>
</gene>
<dbReference type="InterPro" id="IPR016977">
    <property type="entry name" value="ComGF"/>
</dbReference>
<comment type="caution">
    <text evidence="2">The sequence shown here is derived from an EMBL/GenBank/DDBJ whole genome shotgun (WGS) entry which is preliminary data.</text>
</comment>
<name>A0ABU5CRJ7_9BACI</name>
<feature type="transmembrane region" description="Helical" evidence="1">
    <location>
        <begin position="21"/>
        <end position="41"/>
    </location>
</feature>
<protein>
    <submittedName>
        <fullName evidence="2">ComGF family competence protein</fullName>
    </submittedName>
</protein>
<reference evidence="2 3" key="1">
    <citation type="submission" date="2023-10" db="EMBL/GenBank/DDBJ databases">
        <title>Virgibacillus soli CC-YMP-6 genome.</title>
        <authorList>
            <person name="Miliotis G."/>
            <person name="Sengupta P."/>
            <person name="Hameed A."/>
            <person name="Chuvochina M."/>
            <person name="Mcdonagh F."/>
            <person name="Simpson A.C."/>
            <person name="Singh N.K."/>
            <person name="Rekha P.D."/>
            <person name="Raman K."/>
            <person name="Hugenholtz P."/>
            <person name="Venkateswaran K."/>
        </authorList>
    </citation>
    <scope>NUCLEOTIDE SEQUENCE [LARGE SCALE GENOMIC DNA]</scope>
    <source>
        <strain evidence="2 3">CC-YMP-6</strain>
    </source>
</reference>
<keyword evidence="1" id="KW-1133">Transmembrane helix</keyword>
<dbReference type="Proteomes" id="UP001275315">
    <property type="component" value="Unassembled WGS sequence"/>
</dbReference>
<keyword evidence="1" id="KW-0472">Membrane</keyword>
<keyword evidence="3" id="KW-1185">Reference proteome</keyword>
<keyword evidence="1" id="KW-0812">Transmembrane</keyword>
<sequence length="151" mass="18016">MQKGSKKRFAFMGILYDNRGYSLVSLLMAITLLSLLFPLMAQILNMTRTHEESLYDITSIHQFFYFLQEEMKDAQDFQIRDQTLYLTLYNDDIISFQQHHQTVSRKLNNQGHLIYLRDVDYLSFIPRSYGFQVMIRTIKGDEYEKTMVLYP</sequence>
<proteinExistence type="predicted"/>
<evidence type="ECO:0000256" key="1">
    <source>
        <dbReference type="SAM" id="Phobius"/>
    </source>
</evidence>